<evidence type="ECO:0000313" key="2">
    <source>
        <dbReference type="Proteomes" id="UP001139179"/>
    </source>
</evidence>
<evidence type="ECO:0000313" key="1">
    <source>
        <dbReference type="EMBL" id="MCM3713720.1"/>
    </source>
</evidence>
<dbReference type="RefSeq" id="WP_251222513.1">
    <property type="nucleotide sequence ID" value="NZ_JAMBOL010000003.1"/>
</dbReference>
<organism evidence="1 2">
    <name type="scientific">Halalkalibacter oceani</name>
    <dbReference type="NCBI Taxonomy" id="1653776"/>
    <lineage>
        <taxon>Bacteria</taxon>
        <taxon>Bacillati</taxon>
        <taxon>Bacillota</taxon>
        <taxon>Bacilli</taxon>
        <taxon>Bacillales</taxon>
        <taxon>Bacillaceae</taxon>
        <taxon>Halalkalibacter</taxon>
    </lineage>
</organism>
<dbReference type="AlphaFoldDB" id="A0A9X2IN45"/>
<sequence length="67" mass="7607">MVIPLVIGGSLAQFIVIEHSLRPLFYSLGVKHVYEGLYLVKKELDHPGLDKRFSTYLLIDANSFSKE</sequence>
<comment type="caution">
    <text evidence="1">The sequence shown here is derived from an EMBL/GenBank/DDBJ whole genome shotgun (WGS) entry which is preliminary data.</text>
</comment>
<gene>
    <name evidence="1" type="ORF">M3202_06450</name>
</gene>
<name>A0A9X2IN45_9BACI</name>
<proteinExistence type="predicted"/>
<protein>
    <submittedName>
        <fullName evidence="1">Uncharacterized protein</fullName>
    </submittedName>
</protein>
<dbReference type="EMBL" id="JAMBOL010000003">
    <property type="protein sequence ID" value="MCM3713720.1"/>
    <property type="molecule type" value="Genomic_DNA"/>
</dbReference>
<dbReference type="Proteomes" id="UP001139179">
    <property type="component" value="Unassembled WGS sequence"/>
</dbReference>
<accession>A0A9X2IN45</accession>
<reference evidence="1" key="1">
    <citation type="submission" date="2022-05" db="EMBL/GenBank/DDBJ databases">
        <title>Comparative Genomics of Spacecraft Associated Microbes.</title>
        <authorList>
            <person name="Tran M.T."/>
            <person name="Wright A."/>
            <person name="Seuylemezian A."/>
            <person name="Eisen J."/>
            <person name="Coil D."/>
        </authorList>
    </citation>
    <scope>NUCLEOTIDE SEQUENCE</scope>
    <source>
        <strain evidence="1">214.1.1</strain>
    </source>
</reference>
<keyword evidence="2" id="KW-1185">Reference proteome</keyword>